<evidence type="ECO:0000313" key="2">
    <source>
        <dbReference type="Proteomes" id="UP001235939"/>
    </source>
</evidence>
<accession>A0ABY6LET7</accession>
<dbReference type="EMBL" id="CP092880">
    <property type="protein sequence ID" value="UYV79707.1"/>
    <property type="molecule type" value="Genomic_DNA"/>
</dbReference>
<keyword evidence="2" id="KW-1185">Reference proteome</keyword>
<proteinExistence type="predicted"/>
<dbReference type="PROSITE" id="PS00141">
    <property type="entry name" value="ASP_PROTEASE"/>
    <property type="match status" value="1"/>
</dbReference>
<gene>
    <name evidence="1" type="ORF">LAZ67_18000364</name>
</gene>
<evidence type="ECO:0000313" key="1">
    <source>
        <dbReference type="EMBL" id="UYV79707.1"/>
    </source>
</evidence>
<dbReference type="Proteomes" id="UP001235939">
    <property type="component" value="Chromosome 18"/>
</dbReference>
<sequence length="118" mass="13058">MAPDSGKVQPHQRCTADSVVIEDSQLCSLADGNQVVTEVNAGLTRRLFITDRRSAYLFLVDTGAEVSVIPPPVKNARPSHRQLFAANGSIIHTYGERRLELDLGLERLFRWPFIIAGV</sequence>
<protein>
    <recommendedName>
        <fullName evidence="3">Peptidase A2 domain-containing protein</fullName>
    </recommendedName>
</protein>
<reference evidence="1 2" key="1">
    <citation type="submission" date="2022-01" db="EMBL/GenBank/DDBJ databases">
        <title>A chromosomal length assembly of Cordylochernes scorpioides.</title>
        <authorList>
            <person name="Zeh D."/>
            <person name="Zeh J."/>
        </authorList>
    </citation>
    <scope>NUCLEOTIDE SEQUENCE [LARGE SCALE GENOMIC DNA]</scope>
    <source>
        <strain evidence="1">IN4F17</strain>
        <tissue evidence="1">Whole Body</tissue>
    </source>
</reference>
<dbReference type="InterPro" id="IPR001969">
    <property type="entry name" value="Aspartic_peptidase_AS"/>
</dbReference>
<evidence type="ECO:0008006" key="3">
    <source>
        <dbReference type="Google" id="ProtNLM"/>
    </source>
</evidence>
<name>A0ABY6LET7_9ARAC</name>
<organism evidence="1 2">
    <name type="scientific">Cordylochernes scorpioides</name>
    <dbReference type="NCBI Taxonomy" id="51811"/>
    <lineage>
        <taxon>Eukaryota</taxon>
        <taxon>Metazoa</taxon>
        <taxon>Ecdysozoa</taxon>
        <taxon>Arthropoda</taxon>
        <taxon>Chelicerata</taxon>
        <taxon>Arachnida</taxon>
        <taxon>Pseudoscorpiones</taxon>
        <taxon>Cheliferoidea</taxon>
        <taxon>Chernetidae</taxon>
        <taxon>Cordylochernes</taxon>
    </lineage>
</organism>